<keyword evidence="2" id="KW-1185">Reference proteome</keyword>
<dbReference type="Proteomes" id="UP000054618">
    <property type="component" value="Unassembled WGS sequence"/>
</dbReference>
<evidence type="ECO:0000313" key="2">
    <source>
        <dbReference type="Proteomes" id="UP000054618"/>
    </source>
</evidence>
<dbReference type="PATRIC" id="fig|45073.5.peg.2670"/>
<dbReference type="EMBL" id="LNYS01000022">
    <property type="protein sequence ID" value="KTD46595.1"/>
    <property type="molecule type" value="Genomic_DNA"/>
</dbReference>
<dbReference type="STRING" id="45073.Lqui_2520"/>
<reference evidence="1 2" key="1">
    <citation type="submission" date="2015-11" db="EMBL/GenBank/DDBJ databases">
        <title>Genomic analysis of 38 Legionella species identifies large and diverse effector repertoires.</title>
        <authorList>
            <person name="Burstein D."/>
            <person name="Amaro F."/>
            <person name="Zusman T."/>
            <person name="Lifshitz Z."/>
            <person name="Cohen O."/>
            <person name="Gilbert J.A."/>
            <person name="Pupko T."/>
            <person name="Shuman H.A."/>
            <person name="Segal G."/>
        </authorList>
    </citation>
    <scope>NUCLEOTIDE SEQUENCE [LARGE SCALE GENOMIC DNA]</scope>
    <source>
        <strain evidence="1 2">CDC#1442-AUS-E</strain>
    </source>
</reference>
<accession>A0A0W0XQC0</accession>
<sequence>MSQLRELEQCMSSLDSMVVKSRIDCSNMQQLKLFLAELGFLQKAYEAEDFIEDHIKNIRDQIPEVIAEFEEADPKELEAIFNEFLSCIEEIEKERSPSPRRPG</sequence>
<evidence type="ECO:0000313" key="1">
    <source>
        <dbReference type="EMBL" id="KTD46595.1"/>
    </source>
</evidence>
<dbReference type="RefSeq" id="WP_058508594.1">
    <property type="nucleotide sequence ID" value="NZ_CAAAIK010000008.1"/>
</dbReference>
<name>A0A0W0XQC0_9GAMM</name>
<gene>
    <name evidence="1" type="ORF">Lqui_2520</name>
</gene>
<organism evidence="1 2">
    <name type="scientific">Legionella quinlivanii</name>
    <dbReference type="NCBI Taxonomy" id="45073"/>
    <lineage>
        <taxon>Bacteria</taxon>
        <taxon>Pseudomonadati</taxon>
        <taxon>Pseudomonadota</taxon>
        <taxon>Gammaproteobacteria</taxon>
        <taxon>Legionellales</taxon>
        <taxon>Legionellaceae</taxon>
        <taxon>Legionella</taxon>
    </lineage>
</organism>
<proteinExistence type="predicted"/>
<comment type="caution">
    <text evidence="1">The sequence shown here is derived from an EMBL/GenBank/DDBJ whole genome shotgun (WGS) entry which is preliminary data.</text>
</comment>
<protein>
    <submittedName>
        <fullName evidence="1">Uncharacterized protein</fullName>
    </submittedName>
</protein>
<dbReference type="OrthoDB" id="9973917at2"/>
<dbReference type="AlphaFoldDB" id="A0A0W0XQC0"/>